<reference evidence="3 4" key="1">
    <citation type="journal article" date="2012" name="J. Bacteriol.">
        <title>Genome sequence of the cycloprodigiosin-producing bacterial strain Pseudoalteromonas rubra ATCC 29570(T).</title>
        <authorList>
            <person name="Xie B.B."/>
            <person name="Shu Y.L."/>
            <person name="Qin Q.L."/>
            <person name="Rong J.C."/>
            <person name="Zhang X.Y."/>
            <person name="Chen X.L."/>
            <person name="Zhou B.C."/>
            <person name="Zhang Y.Z."/>
        </authorList>
    </citation>
    <scope>NUCLEOTIDE SEQUENCE [LARGE SCALE GENOMIC DNA]</scope>
    <source>
        <strain evidence="3 4">DSM 6842</strain>
    </source>
</reference>
<dbReference type="GeneID" id="61358494"/>
<dbReference type="GO" id="GO:0016616">
    <property type="term" value="F:oxidoreductase activity, acting on the CH-OH group of donors, NAD or NADP as acceptor"/>
    <property type="evidence" value="ECO:0007669"/>
    <property type="project" value="TreeGrafter"/>
</dbReference>
<proteinExistence type="inferred from homology"/>
<evidence type="ECO:0000313" key="3">
    <source>
        <dbReference type="EMBL" id="KAF7786291.1"/>
    </source>
</evidence>
<keyword evidence="2" id="KW-0560">Oxidoreductase</keyword>
<dbReference type="PRINTS" id="PR00080">
    <property type="entry name" value="SDRFAMILY"/>
</dbReference>
<dbReference type="RefSeq" id="WP_010381587.1">
    <property type="nucleotide sequence ID" value="NZ_AHCD03000035.1"/>
</dbReference>
<gene>
    <name evidence="3" type="primary">gdh</name>
    <name evidence="3" type="ORF">PRUB_a0807</name>
</gene>
<dbReference type="InterPro" id="IPR002347">
    <property type="entry name" value="SDR_fam"/>
</dbReference>
<dbReference type="PRINTS" id="PR00081">
    <property type="entry name" value="GDHRDH"/>
</dbReference>
<name>A0A8T0C8B0_9GAMM</name>
<dbReference type="FunFam" id="3.40.50.720:FF:000084">
    <property type="entry name" value="Short-chain dehydrogenase reductase"/>
    <property type="match status" value="1"/>
</dbReference>
<evidence type="ECO:0000256" key="2">
    <source>
        <dbReference type="ARBA" id="ARBA00023002"/>
    </source>
</evidence>
<evidence type="ECO:0000313" key="4">
    <source>
        <dbReference type="Proteomes" id="UP000016480"/>
    </source>
</evidence>
<dbReference type="Pfam" id="PF13561">
    <property type="entry name" value="adh_short_C2"/>
    <property type="match status" value="1"/>
</dbReference>
<comment type="similarity">
    <text evidence="1">Belongs to the short-chain dehydrogenases/reductases (SDR) family.</text>
</comment>
<dbReference type="SUPFAM" id="SSF51735">
    <property type="entry name" value="NAD(P)-binding Rossmann-fold domains"/>
    <property type="match status" value="1"/>
</dbReference>
<dbReference type="Proteomes" id="UP000016480">
    <property type="component" value="Unassembled WGS sequence"/>
</dbReference>
<evidence type="ECO:0000256" key="1">
    <source>
        <dbReference type="ARBA" id="ARBA00006484"/>
    </source>
</evidence>
<dbReference type="InterPro" id="IPR036291">
    <property type="entry name" value="NAD(P)-bd_dom_sf"/>
</dbReference>
<dbReference type="PANTHER" id="PTHR42760">
    <property type="entry name" value="SHORT-CHAIN DEHYDROGENASES/REDUCTASES FAMILY MEMBER"/>
    <property type="match status" value="1"/>
</dbReference>
<accession>A0A8T0C8B0</accession>
<sequence length="264" mass="28886">MNAKKTAIVTGSSRGIGKTIAIELAKVGYDIIVVYFSNQDAAKEVQSIIQDNGQQCHIVQADVTDPLSASNLVKEAINQFKHIDLLVNNVGDFFFKPIEEMTISEWDHVLKSNLSSAFYLCHSIIPFMKERKAGNIINIGLSTNNLVRASANVSAYSIAKTGIAILTSSMAEELAEYGIRVNCVSPGLIDNGHLPESQKTWMIERVPMKRLGRSEDIADAIIYLASDKSAYVSGSNLAVSGAWDWNGRPNVNDEQVHDLFVEPA</sequence>
<organism evidence="3 4">
    <name type="scientific">Pseudoalteromonas rubra</name>
    <dbReference type="NCBI Taxonomy" id="43658"/>
    <lineage>
        <taxon>Bacteria</taxon>
        <taxon>Pseudomonadati</taxon>
        <taxon>Pseudomonadota</taxon>
        <taxon>Gammaproteobacteria</taxon>
        <taxon>Alteromonadales</taxon>
        <taxon>Pseudoalteromonadaceae</taxon>
        <taxon>Pseudoalteromonas</taxon>
    </lineage>
</organism>
<protein>
    <submittedName>
        <fullName evidence="3">Glucose 1-dehydrogenase</fullName>
    </submittedName>
</protein>
<dbReference type="EMBL" id="AHCD03000035">
    <property type="protein sequence ID" value="KAF7786291.1"/>
    <property type="molecule type" value="Genomic_DNA"/>
</dbReference>
<dbReference type="Gene3D" id="3.40.50.720">
    <property type="entry name" value="NAD(P)-binding Rossmann-like Domain"/>
    <property type="match status" value="1"/>
</dbReference>
<dbReference type="AlphaFoldDB" id="A0A8T0C8B0"/>
<comment type="caution">
    <text evidence="3">The sequence shown here is derived from an EMBL/GenBank/DDBJ whole genome shotgun (WGS) entry which is preliminary data.</text>
</comment>
<dbReference type="PANTHER" id="PTHR42760:SF133">
    <property type="entry name" value="3-OXOACYL-[ACYL-CARRIER-PROTEIN] REDUCTASE"/>
    <property type="match status" value="1"/>
</dbReference>